<organism evidence="3 4">
    <name type="scientific">Paenibacillus plantiphilus</name>
    <dbReference type="NCBI Taxonomy" id="2905650"/>
    <lineage>
        <taxon>Bacteria</taxon>
        <taxon>Bacillati</taxon>
        <taxon>Bacillota</taxon>
        <taxon>Bacilli</taxon>
        <taxon>Bacillales</taxon>
        <taxon>Paenibacillaceae</taxon>
        <taxon>Paenibacillus</taxon>
    </lineage>
</organism>
<keyword evidence="2" id="KW-0472">Membrane</keyword>
<name>A0ABM9CG18_9BACL</name>
<dbReference type="Proteomes" id="UP000838686">
    <property type="component" value="Unassembled WGS sequence"/>
</dbReference>
<feature type="transmembrane region" description="Helical" evidence="2">
    <location>
        <begin position="167"/>
        <end position="186"/>
    </location>
</feature>
<feature type="transmembrane region" description="Helical" evidence="2">
    <location>
        <begin position="192"/>
        <end position="211"/>
    </location>
</feature>
<evidence type="ECO:0008006" key="5">
    <source>
        <dbReference type="Google" id="ProtNLM"/>
    </source>
</evidence>
<protein>
    <recommendedName>
        <fullName evidence="5">DUF2157 domain-containing protein</fullName>
    </recommendedName>
</protein>
<evidence type="ECO:0000313" key="3">
    <source>
        <dbReference type="EMBL" id="CAH1212578.1"/>
    </source>
</evidence>
<sequence>MDSDVDNKDSLSAKQDQTRHTDGAAGAGGHDPLQALQDIEFIKQLMARNQKKLEQGAPFLFIWGTYMMLGFIGMQFIGLIWAITFWPIGSVVGGILSAIIGIRQSRESGVTKGGRGDWMFWLPFLVMILAGYSLMALDIVRKEYLGFFWLTLTGVTYVYLGTLIGRGPIILGIWFIVLSVLTKLFFIEYQNFIFGLMGGGSIVLMGVFLQLRGRKHG</sequence>
<dbReference type="EMBL" id="CAKMMF010000020">
    <property type="protein sequence ID" value="CAH1212578.1"/>
    <property type="molecule type" value="Genomic_DNA"/>
</dbReference>
<feature type="compositionally biased region" description="Basic and acidic residues" evidence="1">
    <location>
        <begin position="1"/>
        <end position="22"/>
    </location>
</feature>
<evidence type="ECO:0000256" key="1">
    <source>
        <dbReference type="SAM" id="MobiDB-lite"/>
    </source>
</evidence>
<feature type="transmembrane region" description="Helical" evidence="2">
    <location>
        <begin position="143"/>
        <end position="160"/>
    </location>
</feature>
<gene>
    <name evidence="3" type="ORF">PAECIP111893_03563</name>
</gene>
<accession>A0ABM9CG18</accession>
<feature type="region of interest" description="Disordered" evidence="1">
    <location>
        <begin position="1"/>
        <end position="30"/>
    </location>
</feature>
<feature type="transmembrane region" description="Helical" evidence="2">
    <location>
        <begin position="56"/>
        <end position="77"/>
    </location>
</feature>
<feature type="transmembrane region" description="Helical" evidence="2">
    <location>
        <begin position="118"/>
        <end position="137"/>
    </location>
</feature>
<keyword evidence="2" id="KW-0812">Transmembrane</keyword>
<feature type="transmembrane region" description="Helical" evidence="2">
    <location>
        <begin position="83"/>
        <end position="102"/>
    </location>
</feature>
<evidence type="ECO:0000313" key="4">
    <source>
        <dbReference type="Proteomes" id="UP000838686"/>
    </source>
</evidence>
<proteinExistence type="predicted"/>
<keyword evidence="4" id="KW-1185">Reference proteome</keyword>
<reference evidence="3" key="1">
    <citation type="submission" date="2022-01" db="EMBL/GenBank/DDBJ databases">
        <authorList>
            <person name="Criscuolo A."/>
        </authorList>
    </citation>
    <scope>NUCLEOTIDE SEQUENCE</scope>
    <source>
        <strain evidence="3">CIP111893</strain>
    </source>
</reference>
<dbReference type="RefSeq" id="WP_236343933.1">
    <property type="nucleotide sequence ID" value="NZ_CAKMMF010000020.1"/>
</dbReference>
<evidence type="ECO:0000256" key="2">
    <source>
        <dbReference type="SAM" id="Phobius"/>
    </source>
</evidence>
<comment type="caution">
    <text evidence="3">The sequence shown here is derived from an EMBL/GenBank/DDBJ whole genome shotgun (WGS) entry which is preliminary data.</text>
</comment>
<keyword evidence="2" id="KW-1133">Transmembrane helix</keyword>